<dbReference type="Proteomes" id="UP001595821">
    <property type="component" value="Unassembled WGS sequence"/>
</dbReference>
<dbReference type="RefSeq" id="WP_246966449.1">
    <property type="nucleotide sequence ID" value="NZ_CP095397.1"/>
</dbReference>
<evidence type="ECO:0000259" key="2">
    <source>
        <dbReference type="Pfam" id="PF01266"/>
    </source>
</evidence>
<dbReference type="InterPro" id="IPR006076">
    <property type="entry name" value="FAD-dep_OxRdtase"/>
</dbReference>
<evidence type="ECO:0000313" key="3">
    <source>
        <dbReference type="EMBL" id="MFC4247432.1"/>
    </source>
</evidence>
<evidence type="ECO:0000256" key="1">
    <source>
        <dbReference type="ARBA" id="ARBA00023002"/>
    </source>
</evidence>
<dbReference type="SUPFAM" id="SSF51905">
    <property type="entry name" value="FAD/NAD(P)-binding domain"/>
    <property type="match status" value="1"/>
</dbReference>
<dbReference type="EMBL" id="JBHSDJ010000030">
    <property type="protein sequence ID" value="MFC4247432.1"/>
    <property type="molecule type" value="Genomic_DNA"/>
</dbReference>
<dbReference type="EC" id="1.-.-.-" evidence="3"/>
<reference evidence="3 4" key="1">
    <citation type="journal article" date="2014" name="Int. J. Syst. Evol. Microbiol.">
        <title>Complete genome sequence of Corynebacterium casei LMG S-19264T (=DSM 44701T), isolated from a smear-ripened cheese.</title>
        <authorList>
            <consortium name="US DOE Joint Genome Institute (JGI-PGF)"/>
            <person name="Walter F."/>
            <person name="Albersmeier A."/>
            <person name="Kalinowski J."/>
            <person name="Ruckert C."/>
        </authorList>
    </citation>
    <scope>NUCLEOTIDE SEQUENCE [LARGE SCALE GENOMIC DNA]</scope>
    <source>
        <strain evidence="3 4">IBRC-M 10912</strain>
    </source>
</reference>
<dbReference type="Pfam" id="PF01266">
    <property type="entry name" value="DAO"/>
    <property type="match status" value="1"/>
</dbReference>
<protein>
    <submittedName>
        <fullName evidence="3">NAD(P)/FAD-dependent oxidoreductase</fullName>
        <ecNumber evidence="3">1.-.-.-</ecNumber>
    </submittedName>
</protein>
<dbReference type="AlphaFoldDB" id="A0ABD5NZP6"/>
<feature type="domain" description="FAD dependent oxidoreductase" evidence="2">
    <location>
        <begin position="2"/>
        <end position="344"/>
    </location>
</feature>
<evidence type="ECO:0000313" key="4">
    <source>
        <dbReference type="Proteomes" id="UP001595821"/>
    </source>
</evidence>
<name>A0ABD5NZP6_9EURY</name>
<dbReference type="Gene3D" id="3.30.9.10">
    <property type="entry name" value="D-Amino Acid Oxidase, subunit A, domain 2"/>
    <property type="match status" value="1"/>
</dbReference>
<accession>A0ABD5NZP6</accession>
<dbReference type="Gene3D" id="3.50.50.60">
    <property type="entry name" value="FAD/NAD(P)-binding domain"/>
    <property type="match status" value="1"/>
</dbReference>
<comment type="caution">
    <text evidence="3">The sequence shown here is derived from an EMBL/GenBank/DDBJ whole genome shotgun (WGS) entry which is preliminary data.</text>
</comment>
<dbReference type="GeneID" id="71854367"/>
<gene>
    <name evidence="3" type="ORF">ACFOZ7_10545</name>
</gene>
<dbReference type="InterPro" id="IPR036188">
    <property type="entry name" value="FAD/NAD-bd_sf"/>
</dbReference>
<dbReference type="GO" id="GO:0016491">
    <property type="term" value="F:oxidoreductase activity"/>
    <property type="evidence" value="ECO:0007669"/>
    <property type="project" value="UniProtKB-KW"/>
</dbReference>
<dbReference type="PANTHER" id="PTHR13847:SF289">
    <property type="entry name" value="GLYCINE OXIDASE"/>
    <property type="match status" value="1"/>
</dbReference>
<proteinExistence type="predicted"/>
<keyword evidence="1 3" id="KW-0560">Oxidoreductase</keyword>
<organism evidence="3 4">
    <name type="scientific">Natribaculum luteum</name>
    <dbReference type="NCBI Taxonomy" id="1586232"/>
    <lineage>
        <taxon>Archaea</taxon>
        <taxon>Methanobacteriati</taxon>
        <taxon>Methanobacteriota</taxon>
        <taxon>Stenosarchaea group</taxon>
        <taxon>Halobacteria</taxon>
        <taxon>Halobacteriales</taxon>
        <taxon>Natrialbaceae</taxon>
        <taxon>Natribaculum</taxon>
    </lineage>
</organism>
<sequence length="365" mass="38670">MRIVIVGGGIVGTALAARLGEGDDAVALCERSSLGNETTAASAGMFMWERPSPARFGQRLRDRAWSTYGDLLERDAISADRLGILHVAESEGFAATLEEAAETLEEYGVDASFVSPAELSAFGVEPDGFSGGLRTTADHAFEPTELVTAFADRARDRGVDVRTETEVTDVVLADGAVAGVETDDGHLEADVVVNAAGPWAPTLNEWAGVSLPLCHTLGPMLALEGKSTADLPFTLFESRRYVRPVGDARAYVGEFQTDYVEGQRYEPTELRIPDDFRAAALSIDDVVPGLVDHSVVDEWVGLRTVTPDGLPIVGETETPGFYAACGPTGLGITLAPAIADVLAETLEGTVEPTVKSRLSPDRFSG</sequence>
<dbReference type="PANTHER" id="PTHR13847">
    <property type="entry name" value="SARCOSINE DEHYDROGENASE-RELATED"/>
    <property type="match status" value="1"/>
</dbReference>